<proteinExistence type="inferred from homology"/>
<dbReference type="GO" id="GO:0000408">
    <property type="term" value="C:EKC/KEOPS complex"/>
    <property type="evidence" value="ECO:0007669"/>
    <property type="project" value="TreeGrafter"/>
</dbReference>
<evidence type="ECO:0000256" key="4">
    <source>
        <dbReference type="ARBA" id="ARBA00016009"/>
    </source>
</evidence>
<dbReference type="AlphaFoldDB" id="A0A0A1TR29"/>
<accession>A0A0A1TR29</accession>
<evidence type="ECO:0000313" key="10">
    <source>
        <dbReference type="Proteomes" id="UP000039046"/>
    </source>
</evidence>
<keyword evidence="6 8" id="KW-0539">Nucleus</keyword>
<evidence type="ECO:0000256" key="2">
    <source>
        <dbReference type="ARBA" id="ARBA00005546"/>
    </source>
</evidence>
<dbReference type="SUPFAM" id="SSF143870">
    <property type="entry name" value="PF0523-like"/>
    <property type="match status" value="1"/>
</dbReference>
<dbReference type="HOGENOM" id="CLU_065847_1_0_1"/>
<protein>
    <recommendedName>
        <fullName evidence="4">EKC/KEOPS complex subunit CGI121</fullName>
    </recommendedName>
    <alternativeName>
        <fullName evidence="3">EKC/KEOPS complex subunit cgi121</fullName>
    </alternativeName>
</protein>
<dbReference type="GO" id="GO:0005829">
    <property type="term" value="C:cytosol"/>
    <property type="evidence" value="ECO:0007669"/>
    <property type="project" value="TreeGrafter"/>
</dbReference>
<name>A0A0A1TR29_9HYPO</name>
<dbReference type="Proteomes" id="UP000039046">
    <property type="component" value="Unassembled WGS sequence"/>
</dbReference>
<organism evidence="9 10">
    <name type="scientific">[Torrubiella] hemipterigena</name>
    <dbReference type="NCBI Taxonomy" id="1531966"/>
    <lineage>
        <taxon>Eukaryota</taxon>
        <taxon>Fungi</taxon>
        <taxon>Dikarya</taxon>
        <taxon>Ascomycota</taxon>
        <taxon>Pezizomycotina</taxon>
        <taxon>Sordariomycetes</taxon>
        <taxon>Hypocreomycetidae</taxon>
        <taxon>Hypocreales</taxon>
        <taxon>Clavicipitaceae</taxon>
        <taxon>Clavicipitaceae incertae sedis</taxon>
        <taxon>'Torrubiella' clade</taxon>
    </lineage>
</organism>
<dbReference type="GO" id="GO:0005634">
    <property type="term" value="C:nucleus"/>
    <property type="evidence" value="ECO:0007669"/>
    <property type="project" value="UniProtKB-SubCell"/>
</dbReference>
<keyword evidence="5" id="KW-0819">tRNA processing</keyword>
<evidence type="ECO:0000256" key="8">
    <source>
        <dbReference type="RuleBase" id="RU004398"/>
    </source>
</evidence>
<evidence type="ECO:0000313" key="9">
    <source>
        <dbReference type="EMBL" id="CEJ94298.1"/>
    </source>
</evidence>
<dbReference type="GO" id="GO:0002949">
    <property type="term" value="P:tRNA threonylcarbamoyladenosine modification"/>
    <property type="evidence" value="ECO:0007669"/>
    <property type="project" value="TreeGrafter"/>
</dbReference>
<dbReference type="EMBL" id="CDHN01000006">
    <property type="protein sequence ID" value="CEJ94298.1"/>
    <property type="molecule type" value="Genomic_DNA"/>
</dbReference>
<dbReference type="InterPro" id="IPR013926">
    <property type="entry name" value="CGI121/TPRKB"/>
</dbReference>
<reference evidence="9 10" key="1">
    <citation type="journal article" date="2015" name="Genome Announc.">
        <title>Draft Genome Sequence and Gene Annotation of the Entomopathogenic Fungus Verticillium hemipterigenum.</title>
        <authorList>
            <person name="Horn F."/>
            <person name="Habel A."/>
            <person name="Scharf D.H."/>
            <person name="Dworschak J."/>
            <person name="Brakhage A.A."/>
            <person name="Guthke R."/>
            <person name="Hertweck C."/>
            <person name="Linde J."/>
        </authorList>
    </citation>
    <scope>NUCLEOTIDE SEQUENCE [LARGE SCALE GENOMIC DNA]</scope>
</reference>
<comment type="subcellular location">
    <subcellularLocation>
        <location evidence="1">Nucleus</location>
    </subcellularLocation>
</comment>
<evidence type="ECO:0000256" key="7">
    <source>
        <dbReference type="ARBA" id="ARBA00025043"/>
    </source>
</evidence>
<gene>
    <name evidence="9" type="ORF">VHEMI09838</name>
</gene>
<dbReference type="STRING" id="1531966.A0A0A1TR29"/>
<comment type="function">
    <text evidence="7">Component of the EKC/KEOPS complex that is required for the formation of a threonylcarbamoyl group on adenosine at position 37 (t(6)A37) in tRNAs that read codons beginning with adenine. The complex is probably involved in the transfer of the threonylcarbamoyl moiety of threonylcarbamoyl-AMP (TC-AMP) to the N6 group of A37. CGI121 acts as an allosteric effector that regulates the t(6)A activity of the complex. The EKC/KEOPS complex also promotes both telomere uncapping and telomere elongation. The complex is required for efficient recruitment of transcriptional coactivators. CGI121 is not required for tRNA modification.</text>
</comment>
<evidence type="ECO:0000256" key="5">
    <source>
        <dbReference type="ARBA" id="ARBA00022694"/>
    </source>
</evidence>
<evidence type="ECO:0000256" key="6">
    <source>
        <dbReference type="ARBA" id="ARBA00023242"/>
    </source>
</evidence>
<dbReference type="Gene3D" id="3.30.2380.10">
    <property type="entry name" value="CGI121/TPRKB"/>
    <property type="match status" value="1"/>
</dbReference>
<dbReference type="InterPro" id="IPR036504">
    <property type="entry name" value="CGI121/TPRKB_sf"/>
</dbReference>
<evidence type="ECO:0000256" key="3">
    <source>
        <dbReference type="ARBA" id="ARBA00015316"/>
    </source>
</evidence>
<dbReference type="PANTHER" id="PTHR15840:SF10">
    <property type="entry name" value="EKC_KEOPS COMPLEX SUBUNIT TPRKB"/>
    <property type="match status" value="1"/>
</dbReference>
<keyword evidence="10" id="KW-1185">Reference proteome</keyword>
<dbReference type="OrthoDB" id="329139at2759"/>
<evidence type="ECO:0000256" key="1">
    <source>
        <dbReference type="ARBA" id="ARBA00004123"/>
    </source>
</evidence>
<dbReference type="PANTHER" id="PTHR15840">
    <property type="entry name" value="CGI-121 FAMILY MEMBER"/>
    <property type="match status" value="1"/>
</dbReference>
<dbReference type="Pfam" id="PF08617">
    <property type="entry name" value="CGI-121"/>
    <property type="match status" value="1"/>
</dbReference>
<sequence length="196" mass="21662">MALETLTLEHVPAQYAVHVALFQDVRNADFLHKQLLARNAAFEYAFIDASIILSRTQLLSAVFKAINAQVTDSLKTPNVHSEVVISLNPSSNIADAYRRFGISPATKSLVAVKVTFPTDSAPVPPSADETWKHLSDNVEGTPLALADDNLRLTADMSKIRKYYKLNVPWLEQTADETIKQREMETLVLGAMALRGL</sequence>
<comment type="similarity">
    <text evidence="2 8">Belongs to the CGI121/TPRKB family.</text>
</comment>